<dbReference type="OrthoDB" id="384721at2"/>
<gene>
    <name evidence="4" type="ORF">SAMN04489711_101370</name>
</gene>
<dbReference type="STRING" id="1177982.SAMN04489711_101370"/>
<feature type="domain" description="Phytase-like" evidence="3">
    <location>
        <begin position="374"/>
        <end position="635"/>
    </location>
</feature>
<dbReference type="PROSITE" id="PS51257">
    <property type="entry name" value="PROKAR_LIPOPROTEIN"/>
    <property type="match status" value="1"/>
</dbReference>
<dbReference type="RefSeq" id="WP_092936999.1">
    <property type="nucleotide sequence ID" value="NZ_FONX01000001.1"/>
</dbReference>
<sequence length="705" mass="71868">MARPLPLFKPTLVALALAGAFSLAGCGGGDGDSSASAATPPAGNGGSGGGGGSGGSGGGSATVRMNGTFLDSAVEGLAYRAASGSGTTDAQGQFSCVQGETVAFSLGGVALGQAACGSVLTPLDLAGTADSTDAKVVNRLQLLQSLDEDGDPANGIRITAASAQALAGKSIDLAQAGDAFGSALAALLPAANDARGLPYNLRDTSGTARQLAREHFENTLATALAKPITSTVADGVAGAVQYTKYVVQADARFFVPYEGDNAAVKRDFPQGFYPAAGSGLAFKGRAADGSLQFYGVTDRGPNGDGPTAPTPADTTKTGASKVFPAPSFVPSLGLFSVGKGGAVLQSLTPLSVSDTVKASGRPLQSGVGATMETPLTDRLVYDAAKAGFDANGIDPESVVVDEARKALWISDEYGPFIAKVDPATGRILKKYQPGTGAADLPLVLSKRRANRGMEGLTLDKSSGVLHGFLQSPIDDGKATLAATGKSEKVQNYARFLRWVAFDPATETSRLYALPVDAALYKDGKTGNAKMGDLAWLGGSRFMAVEQGAGPDGKVFNWLVLIEIPTNATDITAWGSDLEKSSMSGKAVNGADFSTVVTLRKTRLLDLNAAGWVAEKAEGLAVVDANTVALMNDNDFGLRSILVDANGKEVAGSLEDCTVNAQGQIVAGCPAGTAGARVAPGVASERPVRLWLIKFPQALTSYKMPQ</sequence>
<evidence type="ECO:0000256" key="1">
    <source>
        <dbReference type="SAM" id="MobiDB-lite"/>
    </source>
</evidence>
<dbReference type="AlphaFoldDB" id="A0A1I1ZW81"/>
<feature type="signal peptide" evidence="2">
    <location>
        <begin position="1"/>
        <end position="24"/>
    </location>
</feature>
<dbReference type="PANTHER" id="PTHR37957">
    <property type="entry name" value="BLR7070 PROTEIN"/>
    <property type="match status" value="1"/>
</dbReference>
<feature type="compositionally biased region" description="Low complexity" evidence="1">
    <location>
        <begin position="32"/>
        <end position="42"/>
    </location>
</feature>
<dbReference type="Proteomes" id="UP000199119">
    <property type="component" value="Unassembled WGS sequence"/>
</dbReference>
<organism evidence="4 5">
    <name type="scientific">Paracidovorax wautersii</name>
    <dbReference type="NCBI Taxonomy" id="1177982"/>
    <lineage>
        <taxon>Bacteria</taxon>
        <taxon>Pseudomonadati</taxon>
        <taxon>Pseudomonadota</taxon>
        <taxon>Betaproteobacteria</taxon>
        <taxon>Burkholderiales</taxon>
        <taxon>Comamonadaceae</taxon>
        <taxon>Paracidovorax</taxon>
    </lineage>
</organism>
<dbReference type="Pfam" id="PF13449">
    <property type="entry name" value="Phytase-like"/>
    <property type="match status" value="1"/>
</dbReference>
<feature type="region of interest" description="Disordered" evidence="1">
    <location>
        <begin position="32"/>
        <end position="60"/>
    </location>
</feature>
<dbReference type="EMBL" id="FONX01000001">
    <property type="protein sequence ID" value="SFE35827.1"/>
    <property type="molecule type" value="Genomic_DNA"/>
</dbReference>
<accession>A0A1I1ZW81</accession>
<reference evidence="5" key="1">
    <citation type="submission" date="2016-10" db="EMBL/GenBank/DDBJ databases">
        <authorList>
            <person name="Varghese N."/>
            <person name="Submissions S."/>
        </authorList>
    </citation>
    <scope>NUCLEOTIDE SEQUENCE [LARGE SCALE GENOMIC DNA]</scope>
    <source>
        <strain evidence="5">DSM 27981</strain>
    </source>
</reference>
<dbReference type="PANTHER" id="PTHR37957:SF1">
    <property type="entry name" value="PHYTASE-LIKE DOMAIN-CONTAINING PROTEIN"/>
    <property type="match status" value="1"/>
</dbReference>
<name>A0A1I1ZW81_9BURK</name>
<dbReference type="InterPro" id="IPR027372">
    <property type="entry name" value="Phytase-like_dom"/>
</dbReference>
<keyword evidence="5" id="KW-1185">Reference proteome</keyword>
<evidence type="ECO:0000313" key="4">
    <source>
        <dbReference type="EMBL" id="SFE35827.1"/>
    </source>
</evidence>
<protein>
    <submittedName>
        <fullName evidence="4">Uncharacterized conserved protein</fullName>
    </submittedName>
</protein>
<feature type="compositionally biased region" description="Gly residues" evidence="1">
    <location>
        <begin position="43"/>
        <end position="60"/>
    </location>
</feature>
<evidence type="ECO:0000259" key="3">
    <source>
        <dbReference type="Pfam" id="PF13449"/>
    </source>
</evidence>
<feature type="chain" id="PRO_5011761605" evidence="2">
    <location>
        <begin position="25"/>
        <end position="705"/>
    </location>
</feature>
<evidence type="ECO:0000313" key="5">
    <source>
        <dbReference type="Proteomes" id="UP000199119"/>
    </source>
</evidence>
<keyword evidence="2" id="KW-0732">Signal</keyword>
<evidence type="ECO:0000256" key="2">
    <source>
        <dbReference type="SAM" id="SignalP"/>
    </source>
</evidence>
<proteinExistence type="predicted"/>